<protein>
    <submittedName>
        <fullName evidence="2">Uu.00g033360.m01.CDS01</fullName>
    </submittedName>
</protein>
<organism evidence="2 3">
    <name type="scientific">Anthostomella pinea</name>
    <dbReference type="NCBI Taxonomy" id="933095"/>
    <lineage>
        <taxon>Eukaryota</taxon>
        <taxon>Fungi</taxon>
        <taxon>Dikarya</taxon>
        <taxon>Ascomycota</taxon>
        <taxon>Pezizomycotina</taxon>
        <taxon>Sordariomycetes</taxon>
        <taxon>Xylariomycetidae</taxon>
        <taxon>Xylariales</taxon>
        <taxon>Xylariaceae</taxon>
        <taxon>Anthostomella</taxon>
    </lineage>
</organism>
<dbReference type="Proteomes" id="UP001295740">
    <property type="component" value="Unassembled WGS sequence"/>
</dbReference>
<accession>A0AAI8V3Z4</accession>
<proteinExistence type="predicted"/>
<dbReference type="EMBL" id="CAUWAG010000003">
    <property type="protein sequence ID" value="CAJ2500483.1"/>
    <property type="molecule type" value="Genomic_DNA"/>
</dbReference>
<dbReference type="AlphaFoldDB" id="A0AAI8V3Z4"/>
<dbReference type="PANTHER" id="PTHR38790">
    <property type="entry name" value="2EXR DOMAIN-CONTAINING PROTEIN-RELATED"/>
    <property type="match status" value="1"/>
</dbReference>
<name>A0AAI8V3Z4_9PEZI</name>
<keyword evidence="3" id="KW-1185">Reference proteome</keyword>
<reference evidence="2" key="1">
    <citation type="submission" date="2023-10" db="EMBL/GenBank/DDBJ databases">
        <authorList>
            <person name="Hackl T."/>
        </authorList>
    </citation>
    <scope>NUCLEOTIDE SEQUENCE</scope>
</reference>
<evidence type="ECO:0000256" key="1">
    <source>
        <dbReference type="SAM" id="MobiDB-lite"/>
    </source>
</evidence>
<evidence type="ECO:0000313" key="3">
    <source>
        <dbReference type="Proteomes" id="UP001295740"/>
    </source>
</evidence>
<feature type="compositionally biased region" description="Acidic residues" evidence="1">
    <location>
        <begin position="49"/>
        <end position="60"/>
    </location>
</feature>
<gene>
    <name evidence="2" type="ORF">KHLLAP_LOCUS951</name>
</gene>
<evidence type="ECO:0000313" key="2">
    <source>
        <dbReference type="EMBL" id="CAJ2500483.1"/>
    </source>
</evidence>
<comment type="caution">
    <text evidence="2">The sequence shown here is derived from an EMBL/GenBank/DDBJ whole genome shotgun (WGS) entry which is preliminary data.</text>
</comment>
<feature type="region of interest" description="Disordered" evidence="1">
    <location>
        <begin position="1"/>
        <end position="90"/>
    </location>
</feature>
<feature type="compositionally biased region" description="Basic and acidic residues" evidence="1">
    <location>
        <begin position="36"/>
        <end position="48"/>
    </location>
</feature>
<sequence length="452" mass="51255">MAGSPRQLVNMPEEYEDGVLDYGFDGGNVVPWGPPERGDTPDEPKNESEDGFDDSDDSVFDSDGGNVEPHGALSERSVPEYPDYNPPTIRTATNQPLTALQSLQLEMVMYDAYYAVEPDSEWMPTTNYDPSAIRTATNQPLTALQSLQLEQVMYDAYYAVKPDLEWVPTTKYEATTTTTFQGDHQSHIASFPFFNLPLELRQNVYGWIHLMNPIKLRQLTPRLVTSYQHCTKYFTPWYSPKALEVPGAVPGIIANTPEGAASSPSYLLSSDRPFAGLPTALLQANRQTYLECRALPFEANEFLFCIWKSSGLFAAGSFLKDLRPWQREAMRFARLELLTSDLTGGDAQWNELCEDWGLGLVELRLKISHSQRLAGTRPLPWIKNAKGVTQPCIEDGLKLMKRLRYLEVEREYKHRDHKKQLEWCKNLSEALSEDKTDADWRVEVTYVESTEA</sequence>